<dbReference type="SUPFAM" id="SSF56059">
    <property type="entry name" value="Glutathione synthetase ATP-binding domain-like"/>
    <property type="match status" value="1"/>
</dbReference>
<dbReference type="RefSeq" id="WP_102712822.1">
    <property type="nucleotide sequence ID" value="NZ_PJKA01000006.1"/>
</dbReference>
<dbReference type="PANTHER" id="PTHR23132:SF23">
    <property type="entry name" value="D-ALANINE--D-ALANINE LIGASE B"/>
    <property type="match status" value="1"/>
</dbReference>
<reference evidence="5 6" key="1">
    <citation type="journal article" date="2017" name="BMC Genomics">
        <title>Genome sequencing of 39 Akkermansia muciniphila isolates reveals its population structure, genomic and functional diverisity, and global distribution in mammalian gut microbiotas.</title>
        <authorList>
            <person name="Guo X."/>
            <person name="Li S."/>
            <person name="Zhang J."/>
            <person name="Wu F."/>
            <person name="Li X."/>
            <person name="Wu D."/>
            <person name="Zhang M."/>
            <person name="Ou Z."/>
            <person name="Jie Z."/>
            <person name="Yan Q."/>
            <person name="Li P."/>
            <person name="Yi J."/>
            <person name="Peng Y."/>
        </authorList>
    </citation>
    <scope>NUCLEOTIDE SEQUENCE [LARGE SCALE GENOMIC DNA]</scope>
    <source>
        <strain evidence="5 6">GP24</strain>
    </source>
</reference>
<dbReference type="InterPro" id="IPR013815">
    <property type="entry name" value="ATP_grasp_subdomain_1"/>
</dbReference>
<dbReference type="PROSITE" id="PS50975">
    <property type="entry name" value="ATP_GRASP"/>
    <property type="match status" value="1"/>
</dbReference>
<dbReference type="GO" id="GO:0046872">
    <property type="term" value="F:metal ion binding"/>
    <property type="evidence" value="ECO:0007669"/>
    <property type="project" value="InterPro"/>
</dbReference>
<dbReference type="GO" id="GO:0008716">
    <property type="term" value="F:D-alanine-D-alanine ligase activity"/>
    <property type="evidence" value="ECO:0007669"/>
    <property type="project" value="InterPro"/>
</dbReference>
<organism evidence="5 6">
    <name type="scientific">Akkermansia muciniphila</name>
    <dbReference type="NCBI Taxonomy" id="239935"/>
    <lineage>
        <taxon>Bacteria</taxon>
        <taxon>Pseudomonadati</taxon>
        <taxon>Verrucomicrobiota</taxon>
        <taxon>Verrucomicrobiia</taxon>
        <taxon>Verrucomicrobiales</taxon>
        <taxon>Akkermansiaceae</taxon>
        <taxon>Akkermansia</taxon>
    </lineage>
</organism>
<comment type="caution">
    <text evidence="5">The sequence shown here is derived from an EMBL/GenBank/DDBJ whole genome shotgun (WGS) entry which is preliminary data.</text>
</comment>
<evidence type="ECO:0000256" key="2">
    <source>
        <dbReference type="ARBA" id="ARBA00022598"/>
    </source>
</evidence>
<dbReference type="Gene3D" id="3.30.1490.20">
    <property type="entry name" value="ATP-grasp fold, A domain"/>
    <property type="match status" value="1"/>
</dbReference>
<gene>
    <name evidence="5" type="ORF">CXU22_04125</name>
</gene>
<feature type="domain" description="ATP-grasp" evidence="4">
    <location>
        <begin position="124"/>
        <end position="324"/>
    </location>
</feature>
<dbReference type="GO" id="GO:0005524">
    <property type="term" value="F:ATP binding"/>
    <property type="evidence" value="ECO:0007669"/>
    <property type="project" value="UniProtKB-UniRule"/>
</dbReference>
<dbReference type="EMBL" id="PJKA01000006">
    <property type="protein sequence ID" value="PNC18983.1"/>
    <property type="molecule type" value="Genomic_DNA"/>
</dbReference>
<dbReference type="Gene3D" id="3.30.470.20">
    <property type="entry name" value="ATP-grasp fold, B domain"/>
    <property type="match status" value="1"/>
</dbReference>
<evidence type="ECO:0000313" key="6">
    <source>
        <dbReference type="Proteomes" id="UP000236000"/>
    </source>
</evidence>
<accession>A0A2N8HFD3</accession>
<evidence type="ECO:0000259" key="4">
    <source>
        <dbReference type="PROSITE" id="PS50975"/>
    </source>
</evidence>
<sequence length="341" mass="38386">MFEVPDIQLNQYGKPARIMYLAPYAPDAPDFSKKPYTGNGGYPQYHYNIYKAIQDIGYDVVSTSKPYSVQFAKGNVDYVFSLMNRFAMSKPEIFISSYCEFIQVPYLGAPPNIRAIAEDKFLTKMVFRSLGLNVPEGMGLSREKGIPDKAPFPGPYFVKKRFGAASGGIREDSICGSWEAVCACAERLMEEGHEVLVEQYCEGIDVTVPVLGGEKPVILGYVQPKSDKPGSIITEDLKLHDHLGYQIVSVHDLEQDIARDVQKVWDALGPMDYFRIDYRIDFEKGERRILEMNICCHLGKSGSICLAAAEHGYSQADLLKYILAYSMNRQKNLCQYGTWLI</sequence>
<dbReference type="InterPro" id="IPR011095">
    <property type="entry name" value="Dala_Dala_lig_C"/>
</dbReference>
<dbReference type="InterPro" id="IPR011761">
    <property type="entry name" value="ATP-grasp"/>
</dbReference>
<name>A0A2N8HFD3_9BACT</name>
<keyword evidence="2" id="KW-0436">Ligase</keyword>
<dbReference type="PANTHER" id="PTHR23132">
    <property type="entry name" value="D-ALANINE--D-ALANINE LIGASE"/>
    <property type="match status" value="1"/>
</dbReference>
<proteinExistence type="inferred from homology"/>
<dbReference type="Proteomes" id="UP000236000">
    <property type="component" value="Unassembled WGS sequence"/>
</dbReference>
<comment type="similarity">
    <text evidence="1">Belongs to the D-alanine--D-alanine ligase family.</text>
</comment>
<keyword evidence="3" id="KW-0067">ATP-binding</keyword>
<dbReference type="AlphaFoldDB" id="A0A2N8HFD3"/>
<dbReference type="Pfam" id="PF07478">
    <property type="entry name" value="Dala_Dala_lig_C"/>
    <property type="match status" value="1"/>
</dbReference>
<protein>
    <recommendedName>
        <fullName evidence="4">ATP-grasp domain-containing protein</fullName>
    </recommendedName>
</protein>
<dbReference type="OrthoDB" id="9813261at2"/>
<evidence type="ECO:0000313" key="5">
    <source>
        <dbReference type="EMBL" id="PNC18983.1"/>
    </source>
</evidence>
<evidence type="ECO:0000256" key="1">
    <source>
        <dbReference type="ARBA" id="ARBA00010871"/>
    </source>
</evidence>
<evidence type="ECO:0000256" key="3">
    <source>
        <dbReference type="PROSITE-ProRule" id="PRU00409"/>
    </source>
</evidence>
<keyword evidence="3" id="KW-0547">Nucleotide-binding</keyword>